<dbReference type="AlphaFoldDB" id="A0A483CS12"/>
<protein>
    <submittedName>
        <fullName evidence="1">Uncharacterized protein</fullName>
    </submittedName>
</protein>
<proteinExistence type="predicted"/>
<organism evidence="1 2">
    <name type="scientific">Methanofollis fontis</name>
    <dbReference type="NCBI Taxonomy" id="2052832"/>
    <lineage>
        <taxon>Archaea</taxon>
        <taxon>Methanobacteriati</taxon>
        <taxon>Methanobacteriota</taxon>
        <taxon>Stenosarchaea group</taxon>
        <taxon>Methanomicrobia</taxon>
        <taxon>Methanomicrobiales</taxon>
        <taxon>Methanomicrobiaceae</taxon>
        <taxon>Methanofollis</taxon>
    </lineage>
</organism>
<evidence type="ECO:0000313" key="2">
    <source>
        <dbReference type="Proteomes" id="UP000292580"/>
    </source>
</evidence>
<comment type="caution">
    <text evidence="1">The sequence shown here is derived from an EMBL/GenBank/DDBJ whole genome shotgun (WGS) entry which is preliminary data.</text>
</comment>
<reference evidence="1 2" key="1">
    <citation type="submission" date="2017-11" db="EMBL/GenBank/DDBJ databases">
        <title>Isolation and Characterization of Methanofollis Species from Methane Seep Offshore SW Taiwan.</title>
        <authorList>
            <person name="Teng N.-H."/>
            <person name="Lai M.-C."/>
            <person name="Chen S.-C."/>
        </authorList>
    </citation>
    <scope>NUCLEOTIDE SEQUENCE [LARGE SCALE GENOMIC DNA]</scope>
    <source>
        <strain evidence="1 2">FWC-SCC2</strain>
    </source>
</reference>
<dbReference type="RefSeq" id="WP_130646900.1">
    <property type="nucleotide sequence ID" value="NZ_PGCL01000003.1"/>
</dbReference>
<keyword evidence="2" id="KW-1185">Reference proteome</keyword>
<name>A0A483CS12_9EURY</name>
<sequence length="59" mass="6393">MGRAEGKCAICGKPAIGMEIYGCCAAEVCREHASERLLALSPGERRDEGACMLWRYESG</sequence>
<dbReference type="OrthoDB" id="115600at2157"/>
<accession>A0A483CS12</accession>
<gene>
    <name evidence="1" type="ORF">CUJ86_07190</name>
</gene>
<dbReference type="EMBL" id="PGCL01000003">
    <property type="protein sequence ID" value="TAJ43845.1"/>
    <property type="molecule type" value="Genomic_DNA"/>
</dbReference>
<dbReference type="Proteomes" id="UP000292580">
    <property type="component" value="Unassembled WGS sequence"/>
</dbReference>
<evidence type="ECO:0000313" key="1">
    <source>
        <dbReference type="EMBL" id="TAJ43845.1"/>
    </source>
</evidence>